<evidence type="ECO:0000313" key="2">
    <source>
        <dbReference type="EMBL" id="ADB19309.1"/>
    </source>
</evidence>
<evidence type="ECO:0000313" key="3">
    <source>
        <dbReference type="Proteomes" id="UP000001887"/>
    </source>
</evidence>
<dbReference type="EMBL" id="CP001848">
    <property type="protein sequence ID" value="ADB19309.1"/>
    <property type="molecule type" value="Genomic_DNA"/>
</dbReference>
<reference evidence="2 3" key="1">
    <citation type="journal article" date="2009" name="Stand. Genomic Sci.">
        <title>Complete genome sequence of Pirellula staleyi type strain (ATCC 27377).</title>
        <authorList>
            <person name="Clum A."/>
            <person name="Tindall B.J."/>
            <person name="Sikorski J."/>
            <person name="Ivanova N."/>
            <person name="Mavrommatis K."/>
            <person name="Lucas S."/>
            <person name="Glavina del Rio T."/>
            <person name="Nolan M."/>
            <person name="Chen F."/>
            <person name="Tice H."/>
            <person name="Pitluck S."/>
            <person name="Cheng J.F."/>
            <person name="Chertkov O."/>
            <person name="Brettin T."/>
            <person name="Han C."/>
            <person name="Detter J.C."/>
            <person name="Kuske C."/>
            <person name="Bruce D."/>
            <person name="Goodwin L."/>
            <person name="Ovchinikova G."/>
            <person name="Pati A."/>
            <person name="Mikhailova N."/>
            <person name="Chen A."/>
            <person name="Palaniappan K."/>
            <person name="Land M."/>
            <person name="Hauser L."/>
            <person name="Chang Y.J."/>
            <person name="Jeffries C.D."/>
            <person name="Chain P."/>
            <person name="Rohde M."/>
            <person name="Goker M."/>
            <person name="Bristow J."/>
            <person name="Eisen J.A."/>
            <person name="Markowitz V."/>
            <person name="Hugenholtz P."/>
            <person name="Kyrpides N.C."/>
            <person name="Klenk H.P."/>
            <person name="Lapidus A."/>
        </authorList>
    </citation>
    <scope>NUCLEOTIDE SEQUENCE [LARGE SCALE GENOMIC DNA]</scope>
    <source>
        <strain evidence="3">ATCC 27377 / DSM 6068 / ICPB 4128</strain>
    </source>
</reference>
<feature type="compositionally biased region" description="Polar residues" evidence="1">
    <location>
        <begin position="157"/>
        <end position="166"/>
    </location>
</feature>
<accession>D2R7X8</accession>
<evidence type="ECO:0008006" key="4">
    <source>
        <dbReference type="Google" id="ProtNLM"/>
    </source>
</evidence>
<dbReference type="AlphaFoldDB" id="D2R7X8"/>
<dbReference type="OrthoDB" id="287457at2"/>
<dbReference type="eggNOG" id="ENOG5033GB9">
    <property type="taxonomic scope" value="Bacteria"/>
</dbReference>
<name>D2R7X8_PIRSD</name>
<dbReference type="Proteomes" id="UP000001887">
    <property type="component" value="Chromosome"/>
</dbReference>
<evidence type="ECO:0000256" key="1">
    <source>
        <dbReference type="SAM" id="MobiDB-lite"/>
    </source>
</evidence>
<dbReference type="HOGENOM" id="CLU_113730_1_2_0"/>
<dbReference type="KEGG" id="psl:Psta_4667"/>
<gene>
    <name evidence="2" type="ordered locus">Psta_4667</name>
</gene>
<feature type="region of interest" description="Disordered" evidence="1">
    <location>
        <begin position="146"/>
        <end position="166"/>
    </location>
</feature>
<protein>
    <recommendedName>
        <fullName evidence="4">Carboxypeptidase regulatory-like domain-containing protein</fullName>
    </recommendedName>
</protein>
<proteinExistence type="predicted"/>
<keyword evidence="3" id="KW-1185">Reference proteome</keyword>
<organism evidence="2 3">
    <name type="scientific">Pirellula staleyi (strain ATCC 27377 / DSM 6068 / ICPB 4128)</name>
    <name type="common">Pirella staleyi</name>
    <dbReference type="NCBI Taxonomy" id="530564"/>
    <lineage>
        <taxon>Bacteria</taxon>
        <taxon>Pseudomonadati</taxon>
        <taxon>Planctomycetota</taxon>
        <taxon>Planctomycetia</taxon>
        <taxon>Pirellulales</taxon>
        <taxon>Pirellulaceae</taxon>
        <taxon>Pirellula</taxon>
    </lineage>
</organism>
<sequence length="166" mass="17390" precursor="true">MTITVTHSYRALLGAALAVGILSLAGCGDGGPNMVPVSGVVLLDGQPLDYGHIQVIPADWRPASGQIGKDGRFTLTTTEPNDGCAVGTHKVAILAGESITAETTRWHAPAKYADIQTSNLTVNITGPTDDLKIELQSDGTQLYRGPKLESQIPEGGTENSGFQFSE</sequence>